<organism evidence="3 4">
    <name type="scientific">Lysinibacillus irui</name>
    <dbReference type="NCBI Taxonomy" id="2998077"/>
    <lineage>
        <taxon>Bacteria</taxon>
        <taxon>Bacillati</taxon>
        <taxon>Bacillota</taxon>
        <taxon>Bacilli</taxon>
        <taxon>Bacillales</taxon>
        <taxon>Bacillaceae</taxon>
        <taxon>Lysinibacillus</taxon>
    </lineage>
</organism>
<gene>
    <name evidence="3" type="ORF">OU989_23045</name>
</gene>
<feature type="region of interest" description="Disordered" evidence="1">
    <location>
        <begin position="511"/>
        <end position="535"/>
    </location>
</feature>
<dbReference type="RefSeq" id="WP_274797606.1">
    <property type="nucleotide sequence ID" value="NZ_CP113528.1"/>
</dbReference>
<dbReference type="InterPro" id="IPR043759">
    <property type="entry name" value="DUF5704"/>
</dbReference>
<protein>
    <submittedName>
        <fullName evidence="3">DUF5704 domain-containing protein</fullName>
    </submittedName>
</protein>
<dbReference type="Proteomes" id="UP001219585">
    <property type="component" value="Plasmid unnamed"/>
</dbReference>
<keyword evidence="3" id="KW-0614">Plasmid</keyword>
<dbReference type="AlphaFoldDB" id="A0AAJ5RQY4"/>
<geneLocation type="plasmid" evidence="3 4">
    <name>unnamed</name>
</geneLocation>
<evidence type="ECO:0000313" key="3">
    <source>
        <dbReference type="EMBL" id="WDV09396.1"/>
    </source>
</evidence>
<name>A0AAJ5RQY4_9BACI</name>
<feature type="domain" description="DUF5704" evidence="2">
    <location>
        <begin position="241"/>
        <end position="420"/>
    </location>
</feature>
<evidence type="ECO:0000256" key="1">
    <source>
        <dbReference type="SAM" id="MobiDB-lite"/>
    </source>
</evidence>
<feature type="compositionally biased region" description="Basic and acidic residues" evidence="1">
    <location>
        <begin position="512"/>
        <end position="522"/>
    </location>
</feature>
<reference evidence="3" key="1">
    <citation type="submission" date="2022-11" db="EMBL/GenBank/DDBJ databases">
        <title>Lysinibacillus irui.</title>
        <authorList>
            <person name="Akintayo S.O."/>
        </authorList>
    </citation>
    <scope>NUCLEOTIDE SEQUENCE</scope>
    <source>
        <strain evidence="3">IRB4-01</strain>
        <plasmid evidence="3">unnamed</plasmid>
    </source>
</reference>
<evidence type="ECO:0000313" key="4">
    <source>
        <dbReference type="Proteomes" id="UP001219585"/>
    </source>
</evidence>
<accession>A0AAJ5RQY4</accession>
<evidence type="ECO:0000259" key="2">
    <source>
        <dbReference type="Pfam" id="PF18964"/>
    </source>
</evidence>
<dbReference type="Pfam" id="PF18964">
    <property type="entry name" value="DUF5704"/>
    <property type="match status" value="1"/>
</dbReference>
<sequence>MSVYRKEIMLIISFLSIFIFWFNMGGTTPVSAKRIEVITEKREINPIVHWWQIDNGDFRAENWNGPVQTTNAGTVKNPYPKNKDVHARLDLRQYPMPDTFHNVNDPDDTYPASKVKGIEGTNPQWDDKSNGYNYLGKSKRMYTIDVLEIIVETGIDYTPSIVDQYGDNGPPNYNPKYHVAYPIKMWIQWKGYIDDEEEETDPEPIEACSIEFLLEGDGASQKGSLIQPSPSGSISSDSGEFDVVQGIPSSEYLRADAQSEEYLYEQDFVQKKGKTVFNNVNASKEFTLTWTTSKTDSKGNVTYTDHEETVTKKVAVSGIERPFSYWEIIKYNIWKLTHSEFTNYALPGEFLSIDAMTNVTANGKHSDNVEDHVFPPECPDIELPPETIDGGSSKPSVPDITDEAKAAAEDEIGENEVENDRAEFKGSVIMDDTRATTDGPTPSDVPPPGMIQMTARGLLIDPLKTNYWQSPSTGKVFYEPVFSIDGSASAKDFPFDVNPVTVHTPVVIYSRASDDKEHDQRIKPPLRSTPPNPDQDRHAFILDRPFTVSLPTGGQHRNIPGYGNRDYSKYIKMKQVMFPFDVYTATKQAFYPANTWISVPVDMETVEFFLPVWVPEKQYTIQFRAFAINALPGGDFGGSEHHANITIPNPAFNVPPAGSLSAAHVAIDSIQVDVVGRLYDFHVTDISDYNWKSVFRQGDGVTPTNNSYWVGLNGIDGAKRGNSNPFVLPVRHGSHPNGFQNVAVKTGYKFKFDMKTKGDMESINDAIRIKPTFYHVTSDGKKRQAVDLYYHDDNNYFVKIGSDKDKTYRTVSLNETMRNVPKNEITNNALHYYNFGDRFNLKETTSQYYETAFARYYVKHMSKEPVQTGPYGWQIQNWKLRTYRGPLANQVPSNTMVPPKEIVTKEQTWYGEYSLPAKLYVVPKNANVQEAGRVGMLNENHPLFLKDGYIIVNFDIETINEGDLNNPYLSYYKAHYMSQWTNMEGFKNSFVDGYGNTFNLQEGDVIFYHADQSSLDDFKSSVTH</sequence>
<dbReference type="KEGG" id="liu:OU989_23045"/>
<dbReference type="EMBL" id="CP113528">
    <property type="protein sequence ID" value="WDV09396.1"/>
    <property type="molecule type" value="Genomic_DNA"/>
</dbReference>
<proteinExistence type="predicted"/>